<reference evidence="1" key="1">
    <citation type="journal article" date="2014" name="Genome Biol. Evol.">
        <title>Pangenome evidence for extensive interdomain horizontal transfer affecting lineage core and shell genes in uncultured planktonic thaumarchaeota and euryarchaeota.</title>
        <authorList>
            <person name="Deschamps P."/>
            <person name="Zivanovic Y."/>
            <person name="Moreira D."/>
            <person name="Rodriguez-Valera F."/>
            <person name="Lopez-Garcia P."/>
        </authorList>
    </citation>
    <scope>NUCLEOTIDE SEQUENCE</scope>
</reference>
<protein>
    <submittedName>
        <fullName evidence="1">Uncharacterized protein</fullName>
    </submittedName>
</protein>
<name>A0A075FJM2_9ARCH</name>
<organism evidence="1">
    <name type="scientific">uncultured marine thaumarchaeote AD1000_14_H02</name>
    <dbReference type="NCBI Taxonomy" id="1455893"/>
    <lineage>
        <taxon>Archaea</taxon>
        <taxon>Nitrososphaerota</taxon>
        <taxon>environmental samples</taxon>
    </lineage>
</organism>
<accession>A0A075FJM2</accession>
<dbReference type="AlphaFoldDB" id="A0A075FJM2"/>
<proteinExistence type="predicted"/>
<evidence type="ECO:0000313" key="1">
    <source>
        <dbReference type="EMBL" id="AIE91695.1"/>
    </source>
</evidence>
<dbReference type="EMBL" id="KF900346">
    <property type="protein sequence ID" value="AIE91695.1"/>
    <property type="molecule type" value="Genomic_DNA"/>
</dbReference>
<sequence>MSSSYGYKNISFLVLFEMENDLIKTGEKIPSSIKIIRTDNKFDGDCRVETNGIPLTAWEVVWNFFLFARNDDNNPRYMFGFRYFSKYFEICLRDKTPHPEPEIRSQILKELREGN</sequence>